<feature type="region of interest" description="Disordered" evidence="4">
    <location>
        <begin position="164"/>
        <end position="208"/>
    </location>
</feature>
<evidence type="ECO:0000256" key="4">
    <source>
        <dbReference type="SAM" id="MobiDB-lite"/>
    </source>
</evidence>
<dbReference type="EMBL" id="HBHQ01029563">
    <property type="protein sequence ID" value="CAD9828228.1"/>
    <property type="molecule type" value="Transcribed_RNA"/>
</dbReference>
<reference evidence="6" key="1">
    <citation type="submission" date="2021-01" db="EMBL/GenBank/DDBJ databases">
        <authorList>
            <person name="Corre E."/>
            <person name="Pelletier E."/>
            <person name="Niang G."/>
            <person name="Scheremetjew M."/>
            <person name="Finn R."/>
            <person name="Kale V."/>
            <person name="Holt S."/>
            <person name="Cochrane G."/>
            <person name="Meng A."/>
            <person name="Brown T."/>
            <person name="Cohen L."/>
        </authorList>
    </citation>
    <scope>NUCLEOTIDE SEQUENCE</scope>
    <source>
        <strain evidence="6">CCMP2084</strain>
    </source>
</reference>
<accession>A0A7S2XUJ7</accession>
<sequence length="208" mass="22204">MEKYRLVAERKVSDSTTDSADDVGSSAQGEAASTEATKPPALSSISETVKQEDEGEGTEDETEVRITQQGKPRNYITYAMNLFSKGSNQVVLKAMGRAINKAVTIAEILKRKMPLHQITSLSSCEIVDVFEPLEEGLDVVESRRYVSCMAITLSIDGVGMDVNDIGYQPPLPPEEIQPGDLKPPASIQRPDSGGSAGPSSGASNLISS</sequence>
<dbReference type="PANTHER" id="PTHR13516">
    <property type="entry name" value="RIBONUCLEASE P SUBUNIT P25"/>
    <property type="match status" value="1"/>
</dbReference>
<organism evidence="6">
    <name type="scientific">Attheya septentrionalis</name>
    <dbReference type="NCBI Taxonomy" id="420275"/>
    <lineage>
        <taxon>Eukaryota</taxon>
        <taxon>Sar</taxon>
        <taxon>Stramenopiles</taxon>
        <taxon>Ochrophyta</taxon>
        <taxon>Bacillariophyta</taxon>
        <taxon>Coscinodiscophyceae</taxon>
        <taxon>Chaetocerotophycidae</taxon>
        <taxon>Chaetocerotales</taxon>
        <taxon>Attheyaceae</taxon>
        <taxon>Attheya</taxon>
    </lineage>
</organism>
<comment type="similarity">
    <text evidence="2">Belongs to the histone-like Alba family.</text>
</comment>
<dbReference type="GO" id="GO:0005634">
    <property type="term" value="C:nucleus"/>
    <property type="evidence" value="ECO:0007669"/>
    <property type="project" value="UniProtKB-SubCell"/>
</dbReference>
<dbReference type="Gene3D" id="3.30.110.20">
    <property type="entry name" value="Alba-like domain"/>
    <property type="match status" value="1"/>
</dbReference>
<evidence type="ECO:0000256" key="3">
    <source>
        <dbReference type="ARBA" id="ARBA00023242"/>
    </source>
</evidence>
<feature type="compositionally biased region" description="Acidic residues" evidence="4">
    <location>
        <begin position="53"/>
        <end position="62"/>
    </location>
</feature>
<evidence type="ECO:0000313" key="6">
    <source>
        <dbReference type="EMBL" id="CAD9828228.1"/>
    </source>
</evidence>
<gene>
    <name evidence="6" type="ORF">ASEP1449_LOCUS20063</name>
</gene>
<dbReference type="InterPro" id="IPR036882">
    <property type="entry name" value="Alba-like_dom_sf"/>
</dbReference>
<comment type="subcellular location">
    <subcellularLocation>
        <location evidence="1">Nucleus</location>
    </subcellularLocation>
</comment>
<dbReference type="Pfam" id="PF01918">
    <property type="entry name" value="Alba"/>
    <property type="match status" value="1"/>
</dbReference>
<feature type="compositionally biased region" description="Basic and acidic residues" evidence="4">
    <location>
        <begin position="1"/>
        <end position="13"/>
    </location>
</feature>
<feature type="compositionally biased region" description="Low complexity" evidence="4">
    <location>
        <begin position="197"/>
        <end position="208"/>
    </location>
</feature>
<dbReference type="InterPro" id="IPR051958">
    <property type="entry name" value="Alba-like_NAB"/>
</dbReference>
<dbReference type="GO" id="GO:0003723">
    <property type="term" value="F:RNA binding"/>
    <property type="evidence" value="ECO:0007669"/>
    <property type="project" value="TreeGrafter"/>
</dbReference>
<protein>
    <recommendedName>
        <fullName evidence="5">DNA/RNA-binding protein Alba-like domain-containing protein</fullName>
    </recommendedName>
</protein>
<proteinExistence type="inferred from homology"/>
<evidence type="ECO:0000256" key="1">
    <source>
        <dbReference type="ARBA" id="ARBA00004123"/>
    </source>
</evidence>
<dbReference type="PANTHER" id="PTHR13516:SF4">
    <property type="entry name" value="FI09323P"/>
    <property type="match status" value="1"/>
</dbReference>
<feature type="compositionally biased region" description="Low complexity" evidence="4">
    <location>
        <begin position="14"/>
        <end position="27"/>
    </location>
</feature>
<name>A0A7S2XUJ7_9STRA</name>
<dbReference type="AlphaFoldDB" id="A0A7S2XUJ7"/>
<feature type="domain" description="DNA/RNA-binding protein Alba-like" evidence="5">
    <location>
        <begin position="63"/>
        <end position="123"/>
    </location>
</feature>
<feature type="region of interest" description="Disordered" evidence="4">
    <location>
        <begin position="1"/>
        <end position="68"/>
    </location>
</feature>
<keyword evidence="3" id="KW-0539">Nucleus</keyword>
<evidence type="ECO:0000259" key="5">
    <source>
        <dbReference type="Pfam" id="PF01918"/>
    </source>
</evidence>
<evidence type="ECO:0000256" key="2">
    <source>
        <dbReference type="ARBA" id="ARBA00008018"/>
    </source>
</evidence>
<dbReference type="SUPFAM" id="SSF82704">
    <property type="entry name" value="AlbA-like"/>
    <property type="match status" value="1"/>
</dbReference>
<dbReference type="InterPro" id="IPR002775">
    <property type="entry name" value="DNA/RNA-bd_Alba-like"/>
</dbReference>